<dbReference type="AlphaFoldDB" id="A0A6I6F0F6"/>
<evidence type="ECO:0008006" key="3">
    <source>
        <dbReference type="Google" id="ProtNLM"/>
    </source>
</evidence>
<evidence type="ECO:0000313" key="2">
    <source>
        <dbReference type="Proteomes" id="UP000422764"/>
    </source>
</evidence>
<sequence length="138" mass="15021">MYNANTYYSILCFDTSSIGLSTIQDAKLKIYRKSLSGNITGIKIDIKSGYFGTSSDLTQSDYNAAASLVDIATMSVPNTNDNYVEVTPPSSALQYINKTGRTQFRLKCTSAVDFTSDTLEIYGGDSSSYSPQLIITTN</sequence>
<protein>
    <recommendedName>
        <fullName evidence="3">DNRLRE domain-containing protein</fullName>
    </recommendedName>
</protein>
<accession>A0A6I6F0F6</accession>
<organism evidence="1 2">
    <name type="scientific">Clostridium bovifaecis</name>
    <dbReference type="NCBI Taxonomy" id="2184719"/>
    <lineage>
        <taxon>Bacteria</taxon>
        <taxon>Bacillati</taxon>
        <taxon>Bacillota</taxon>
        <taxon>Clostridia</taxon>
        <taxon>Eubacteriales</taxon>
        <taxon>Clostridiaceae</taxon>
        <taxon>Clostridium</taxon>
    </lineage>
</organism>
<proteinExistence type="predicted"/>
<reference evidence="1 2" key="1">
    <citation type="submission" date="2019-12" db="EMBL/GenBank/DDBJ databases">
        <title>Genome sequenceing of Clostridium bovifaecis.</title>
        <authorList>
            <person name="Yao Y."/>
        </authorList>
    </citation>
    <scope>NUCLEOTIDE SEQUENCE [LARGE SCALE GENOMIC DNA]</scope>
    <source>
        <strain evidence="1 2">BXX</strain>
    </source>
</reference>
<evidence type="ECO:0000313" key="1">
    <source>
        <dbReference type="EMBL" id="QGU96716.1"/>
    </source>
</evidence>
<name>A0A6I6F0F6_9CLOT</name>
<dbReference type="EMBL" id="CP046522">
    <property type="protein sequence ID" value="QGU96716.1"/>
    <property type="molecule type" value="Genomic_DNA"/>
</dbReference>
<dbReference type="Proteomes" id="UP000422764">
    <property type="component" value="Chromosome"/>
</dbReference>
<gene>
    <name evidence="1" type="ORF">GOM49_17940</name>
</gene>
<keyword evidence="2" id="KW-1185">Reference proteome</keyword>